<protein>
    <recommendedName>
        <fullName evidence="4">aspartate transaminase</fullName>
        <ecNumber evidence="4">2.6.1.1</ecNumber>
    </recommendedName>
    <alternativeName>
        <fullName evidence="8">Transaminase A</fullName>
    </alternativeName>
</protein>
<keyword evidence="6" id="KW-0808">Transferase</keyword>
<evidence type="ECO:0000256" key="10">
    <source>
        <dbReference type="SAM" id="MobiDB-lite"/>
    </source>
</evidence>
<dbReference type="EMBL" id="JAGRRH010000022">
    <property type="protein sequence ID" value="KAG7344983.1"/>
    <property type="molecule type" value="Genomic_DNA"/>
</dbReference>
<dbReference type="FunFam" id="3.40.640.10:FF:000066">
    <property type="entry name" value="Aspartate aminotransferase"/>
    <property type="match status" value="1"/>
</dbReference>
<sequence length="556" mass="61896">MATTTENLSSPSIENNSDEEDEGGRAAFAAQKKHKMSPPSVGTVDRPSSIRRSSLLLSPEWDMERKSLRHLGDLDDDDQIRIAYFPNIPTIQDVATNEGDDDKPAVDVSAPRRSLFKTKTHATVSSDEEWSTASVTSDSLSDFDDNDDHTVTGIWQNVPEAPPDAILGIAAAYKACEHPQKVNICVGAYRDDNGNPYVLPTVRKAEYRLLEQNEVKEYLPIEGDRDFVYCAMKFAYGREMDIENHVAAVQSLSGTGACMLGGQFLAQFWGSDHPIYVPNPTWGNHIKIFKQCGLKVRKYRYYDRSKNALDFEGMLKDIKRAKDGSIILLHACAHNPTGCDPTMEQWKEIVSLISSKSHIAFFDSAYQGFATGNSEKDAQAFRYAVSQHVPILLAQSFAKNFGLYGERVGTLSIVCGDVVQKEHIMSELRSIIRPLYSSPPRHGSSIVKTILMDPALKEEYYQECAKMAIRIKKMRKKLEEALQVAGSIHDWSHITKQIGMFAYTGMDEAMCKQLTEEFSIFLTTNGRISMAGLNNTNLTYVANAIQTVTAGKTITA</sequence>
<dbReference type="PANTHER" id="PTHR11879:SF22">
    <property type="entry name" value="ASPARTATE AMINOTRANSFERASE, MITOCHONDRIAL"/>
    <property type="match status" value="1"/>
</dbReference>
<evidence type="ECO:0000256" key="3">
    <source>
        <dbReference type="ARBA" id="ARBA00011738"/>
    </source>
</evidence>
<feature type="domain" description="Aminotransferase class I/classII large" evidence="11">
    <location>
        <begin position="180"/>
        <end position="545"/>
    </location>
</feature>
<dbReference type="InterPro" id="IPR004839">
    <property type="entry name" value="Aminotransferase_I/II_large"/>
</dbReference>
<evidence type="ECO:0000256" key="4">
    <source>
        <dbReference type="ARBA" id="ARBA00012753"/>
    </source>
</evidence>
<feature type="compositionally biased region" description="Polar residues" evidence="10">
    <location>
        <begin position="1"/>
        <end position="15"/>
    </location>
</feature>
<evidence type="ECO:0000256" key="1">
    <source>
        <dbReference type="ARBA" id="ARBA00001933"/>
    </source>
</evidence>
<accession>A0A9K3PF13</accession>
<dbReference type="NCBIfam" id="NF006719">
    <property type="entry name" value="PRK09257.1"/>
    <property type="match status" value="1"/>
</dbReference>
<keyword evidence="5 12" id="KW-0032">Aminotransferase</keyword>
<comment type="caution">
    <text evidence="12">The sequence shown here is derived from an EMBL/GenBank/DDBJ whole genome shotgun (WGS) entry which is preliminary data.</text>
</comment>
<reference evidence="12" key="2">
    <citation type="submission" date="2021-04" db="EMBL/GenBank/DDBJ databases">
        <authorList>
            <person name="Podell S."/>
        </authorList>
    </citation>
    <scope>NUCLEOTIDE SEQUENCE</scope>
    <source>
        <strain evidence="12">Hildebrandi</strain>
    </source>
</reference>
<dbReference type="PROSITE" id="PS00105">
    <property type="entry name" value="AA_TRANSFER_CLASS_1"/>
    <property type="match status" value="1"/>
</dbReference>
<proteinExistence type="inferred from homology"/>
<keyword evidence="7" id="KW-0663">Pyridoxal phosphate</keyword>
<evidence type="ECO:0000256" key="6">
    <source>
        <dbReference type="ARBA" id="ARBA00022679"/>
    </source>
</evidence>
<comment type="subunit">
    <text evidence="3">Homodimer.</text>
</comment>
<dbReference type="GO" id="GO:0006520">
    <property type="term" value="P:amino acid metabolic process"/>
    <property type="evidence" value="ECO:0007669"/>
    <property type="project" value="InterPro"/>
</dbReference>
<comment type="similarity">
    <text evidence="2">Belongs to the class-I pyridoxal-phosphate-dependent aminotransferase family.</text>
</comment>
<dbReference type="GO" id="GO:0005739">
    <property type="term" value="C:mitochondrion"/>
    <property type="evidence" value="ECO:0007669"/>
    <property type="project" value="TreeGrafter"/>
</dbReference>
<dbReference type="InterPro" id="IPR000796">
    <property type="entry name" value="Asp_trans"/>
</dbReference>
<comment type="cofactor">
    <cofactor evidence="1">
        <name>pyridoxal 5'-phosphate</name>
        <dbReference type="ChEBI" id="CHEBI:597326"/>
    </cofactor>
</comment>
<dbReference type="OrthoDB" id="6752799at2759"/>
<comment type="catalytic activity">
    <reaction evidence="9">
        <text>L-aspartate + 2-oxoglutarate = oxaloacetate + L-glutamate</text>
        <dbReference type="Rhea" id="RHEA:21824"/>
        <dbReference type="ChEBI" id="CHEBI:16452"/>
        <dbReference type="ChEBI" id="CHEBI:16810"/>
        <dbReference type="ChEBI" id="CHEBI:29985"/>
        <dbReference type="ChEBI" id="CHEBI:29991"/>
        <dbReference type="EC" id="2.6.1.1"/>
    </reaction>
</comment>
<dbReference type="PANTHER" id="PTHR11879">
    <property type="entry name" value="ASPARTATE AMINOTRANSFERASE"/>
    <property type="match status" value="1"/>
</dbReference>
<evidence type="ECO:0000256" key="7">
    <source>
        <dbReference type="ARBA" id="ARBA00022898"/>
    </source>
</evidence>
<reference evidence="12" key="1">
    <citation type="journal article" date="2021" name="Sci. Rep.">
        <title>Diploid genomic architecture of Nitzschia inconspicua, an elite biomass production diatom.</title>
        <authorList>
            <person name="Oliver A."/>
            <person name="Podell S."/>
            <person name="Pinowska A."/>
            <person name="Traller J.C."/>
            <person name="Smith S.R."/>
            <person name="McClure R."/>
            <person name="Beliaev A."/>
            <person name="Bohutskyi P."/>
            <person name="Hill E.A."/>
            <person name="Rabines A."/>
            <person name="Zheng H."/>
            <person name="Allen L.Z."/>
            <person name="Kuo A."/>
            <person name="Grigoriev I.V."/>
            <person name="Allen A.E."/>
            <person name="Hazlebeck D."/>
            <person name="Allen E.E."/>
        </authorList>
    </citation>
    <scope>NUCLEOTIDE SEQUENCE</scope>
    <source>
        <strain evidence="12">Hildebrandi</strain>
    </source>
</reference>
<dbReference type="GO" id="GO:0030170">
    <property type="term" value="F:pyridoxal phosphate binding"/>
    <property type="evidence" value="ECO:0007669"/>
    <property type="project" value="InterPro"/>
</dbReference>
<gene>
    <name evidence="12" type="ORF">IV203_032514</name>
</gene>
<dbReference type="AlphaFoldDB" id="A0A9K3PF13"/>
<evidence type="ECO:0000256" key="8">
    <source>
        <dbReference type="ARBA" id="ARBA00030923"/>
    </source>
</evidence>
<dbReference type="EC" id="2.6.1.1" evidence="4"/>
<feature type="region of interest" description="Disordered" evidence="10">
    <location>
        <begin position="1"/>
        <end position="52"/>
    </location>
</feature>
<keyword evidence="13" id="KW-1185">Reference proteome</keyword>
<evidence type="ECO:0000256" key="2">
    <source>
        <dbReference type="ARBA" id="ARBA00007441"/>
    </source>
</evidence>
<evidence type="ECO:0000256" key="5">
    <source>
        <dbReference type="ARBA" id="ARBA00022576"/>
    </source>
</evidence>
<dbReference type="InterPro" id="IPR004838">
    <property type="entry name" value="NHTrfase_class1_PyrdxlP-BS"/>
</dbReference>
<evidence type="ECO:0000256" key="9">
    <source>
        <dbReference type="ARBA" id="ARBA00049185"/>
    </source>
</evidence>
<dbReference type="FunFam" id="3.90.1150.10:FF:000001">
    <property type="entry name" value="Aspartate aminotransferase"/>
    <property type="match status" value="1"/>
</dbReference>
<dbReference type="GO" id="GO:0004069">
    <property type="term" value="F:L-aspartate:2-oxoglutarate aminotransferase activity"/>
    <property type="evidence" value="ECO:0007669"/>
    <property type="project" value="UniProtKB-EC"/>
</dbReference>
<name>A0A9K3PF13_9STRA</name>
<evidence type="ECO:0000313" key="13">
    <source>
        <dbReference type="Proteomes" id="UP000693970"/>
    </source>
</evidence>
<dbReference type="CDD" id="cd00609">
    <property type="entry name" value="AAT_like"/>
    <property type="match status" value="1"/>
</dbReference>
<evidence type="ECO:0000313" key="12">
    <source>
        <dbReference type="EMBL" id="KAG7344983.1"/>
    </source>
</evidence>
<evidence type="ECO:0000259" key="11">
    <source>
        <dbReference type="Pfam" id="PF00155"/>
    </source>
</evidence>
<dbReference type="Proteomes" id="UP000693970">
    <property type="component" value="Unassembled WGS sequence"/>
</dbReference>
<organism evidence="12 13">
    <name type="scientific">Nitzschia inconspicua</name>
    <dbReference type="NCBI Taxonomy" id="303405"/>
    <lineage>
        <taxon>Eukaryota</taxon>
        <taxon>Sar</taxon>
        <taxon>Stramenopiles</taxon>
        <taxon>Ochrophyta</taxon>
        <taxon>Bacillariophyta</taxon>
        <taxon>Bacillariophyceae</taxon>
        <taxon>Bacillariophycidae</taxon>
        <taxon>Bacillariales</taxon>
        <taxon>Bacillariaceae</taxon>
        <taxon>Nitzschia</taxon>
    </lineage>
</organism>
<dbReference type="Pfam" id="PF00155">
    <property type="entry name" value="Aminotran_1_2"/>
    <property type="match status" value="1"/>
</dbReference>